<keyword evidence="2" id="KW-0472">Membrane</keyword>
<sequence>MGPIASVDDFFDLIRRRAALIALVTFAGCAVSLFAALSVQHQYQAVELIQVDQPNVPGELAGTPADDSVARRLQLIEQRLMARDNVLDVITRYGLFADLPDVSDIEKVALLRKAVKLRTIAGARQGYQDDGSVSVVSVTAELPSPEQAQAVAHEFAQRIMQLSRDSRMARARTTLDFLVEQEKSLTAEVSALQQEIADFREANELALPGSVEARRAEISALNEALLEIGRERIQIERAAAQVDETRRQATARRLKADYAEQIATLEAQSKLLLDRKTELEQSIATAPEIERQLAEFDRRLRNLQEQLDAVAQRRSEAEIGYRLEAERLSEQMLVLEPAVVPEKPVSSGRKKIAILGAGASLAFALALAFLLDLRRPVLRSAAQMERELGFRPVVSVPVMKPRRRFRPFSRKDGSLV</sequence>
<keyword evidence="2" id="KW-0812">Transmembrane</keyword>
<keyword evidence="2" id="KW-1133">Transmembrane helix</keyword>
<proteinExistence type="predicted"/>
<organism evidence="3 4">
    <name type="scientific">Jhaorihella thermophila</name>
    <dbReference type="NCBI Taxonomy" id="488547"/>
    <lineage>
        <taxon>Bacteria</taxon>
        <taxon>Pseudomonadati</taxon>
        <taxon>Pseudomonadota</taxon>
        <taxon>Alphaproteobacteria</taxon>
        <taxon>Rhodobacterales</taxon>
        <taxon>Paracoccaceae</taxon>
        <taxon>Jhaorihella</taxon>
    </lineage>
</organism>
<keyword evidence="4" id="KW-1185">Reference proteome</keyword>
<dbReference type="PANTHER" id="PTHR32309:SF31">
    <property type="entry name" value="CAPSULAR EXOPOLYSACCHARIDE FAMILY"/>
    <property type="match status" value="1"/>
</dbReference>
<dbReference type="AlphaFoldDB" id="A0A1H5THJ9"/>
<dbReference type="PANTHER" id="PTHR32309">
    <property type="entry name" value="TYROSINE-PROTEIN KINASE"/>
    <property type="match status" value="1"/>
</dbReference>
<dbReference type="EMBL" id="FNVD01000002">
    <property type="protein sequence ID" value="SEF61487.1"/>
    <property type="molecule type" value="Genomic_DNA"/>
</dbReference>
<feature type="transmembrane region" description="Helical" evidence="2">
    <location>
        <begin position="20"/>
        <end position="39"/>
    </location>
</feature>
<evidence type="ECO:0000313" key="3">
    <source>
        <dbReference type="EMBL" id="SEF61487.1"/>
    </source>
</evidence>
<dbReference type="InterPro" id="IPR050445">
    <property type="entry name" value="Bact_polysacc_biosynth/exp"/>
</dbReference>
<feature type="transmembrane region" description="Helical" evidence="2">
    <location>
        <begin position="352"/>
        <end position="371"/>
    </location>
</feature>
<feature type="coiled-coil region" evidence="1">
    <location>
        <begin position="175"/>
        <end position="202"/>
    </location>
</feature>
<dbReference type="OrthoDB" id="7642308at2"/>
<reference evidence="3 4" key="1">
    <citation type="submission" date="2016-10" db="EMBL/GenBank/DDBJ databases">
        <authorList>
            <person name="de Groot N.N."/>
        </authorList>
    </citation>
    <scope>NUCLEOTIDE SEQUENCE [LARGE SCALE GENOMIC DNA]</scope>
    <source>
        <strain evidence="3 4">DSM 23413</strain>
    </source>
</reference>
<gene>
    <name evidence="3" type="ORF">SAMN05421751_102246</name>
</gene>
<feature type="coiled-coil region" evidence="1">
    <location>
        <begin position="228"/>
        <end position="320"/>
    </location>
</feature>
<accession>A0A1H5THJ9</accession>
<name>A0A1H5THJ9_9RHOB</name>
<dbReference type="RefSeq" id="WP_104006889.1">
    <property type="nucleotide sequence ID" value="NZ_FNVD01000002.1"/>
</dbReference>
<keyword evidence="1" id="KW-0175">Coiled coil</keyword>
<evidence type="ECO:0000256" key="2">
    <source>
        <dbReference type="SAM" id="Phobius"/>
    </source>
</evidence>
<evidence type="ECO:0000313" key="4">
    <source>
        <dbReference type="Proteomes" id="UP000236742"/>
    </source>
</evidence>
<dbReference type="Proteomes" id="UP000236742">
    <property type="component" value="Unassembled WGS sequence"/>
</dbReference>
<evidence type="ECO:0000256" key="1">
    <source>
        <dbReference type="SAM" id="Coils"/>
    </source>
</evidence>
<protein>
    <submittedName>
        <fullName evidence="3">Uncharacterized protein involved in exopolysaccharide biosynthesis</fullName>
    </submittedName>
</protein>